<proteinExistence type="predicted"/>
<evidence type="ECO:0000313" key="4">
    <source>
        <dbReference type="Proteomes" id="UP000631312"/>
    </source>
</evidence>
<dbReference type="Proteomes" id="UP000631312">
    <property type="component" value="Unassembled WGS sequence"/>
</dbReference>
<accession>A0A7W7MIG4</accession>
<dbReference type="Pfam" id="PF20320">
    <property type="entry name" value="DUF6615"/>
    <property type="match status" value="1"/>
</dbReference>
<dbReference type="EMBL" id="JACHNC010000001">
    <property type="protein sequence ID" value="MBB4751381.1"/>
    <property type="molecule type" value="Genomic_DNA"/>
</dbReference>
<keyword evidence="4" id="KW-1185">Reference proteome</keyword>
<evidence type="ECO:0000313" key="3">
    <source>
        <dbReference type="Proteomes" id="UP000590511"/>
    </source>
</evidence>
<evidence type="ECO:0000313" key="1">
    <source>
        <dbReference type="EMBL" id="GIE40990.1"/>
    </source>
</evidence>
<dbReference type="Proteomes" id="UP000590511">
    <property type="component" value="Unassembled WGS sequence"/>
</dbReference>
<dbReference type="EMBL" id="BOMP01000057">
    <property type="protein sequence ID" value="GIE40990.1"/>
    <property type="molecule type" value="Genomic_DNA"/>
</dbReference>
<dbReference type="AlphaFoldDB" id="A0A7W7MIG4"/>
<name>A0A7W7MIG4_9ACTN</name>
<organism evidence="2 3">
    <name type="scientific">Actinoplanes lobatus</name>
    <dbReference type="NCBI Taxonomy" id="113568"/>
    <lineage>
        <taxon>Bacteria</taxon>
        <taxon>Bacillati</taxon>
        <taxon>Actinomycetota</taxon>
        <taxon>Actinomycetes</taxon>
        <taxon>Micromonosporales</taxon>
        <taxon>Micromonosporaceae</taxon>
        <taxon>Actinoplanes</taxon>
    </lineage>
</organism>
<reference evidence="2 3" key="1">
    <citation type="submission" date="2020-08" db="EMBL/GenBank/DDBJ databases">
        <title>Sequencing the genomes of 1000 actinobacteria strains.</title>
        <authorList>
            <person name="Klenk H.-P."/>
        </authorList>
    </citation>
    <scope>NUCLEOTIDE SEQUENCE [LARGE SCALE GENOMIC DNA]</scope>
    <source>
        <strain evidence="2 3">DSM 43150</strain>
    </source>
</reference>
<dbReference type="InterPro" id="IPR046723">
    <property type="entry name" value="DUF6615"/>
</dbReference>
<dbReference type="RefSeq" id="WP_188123420.1">
    <property type="nucleotide sequence ID" value="NZ_BOMP01000057.1"/>
</dbReference>
<reference evidence="1 4" key="2">
    <citation type="submission" date="2021-01" db="EMBL/GenBank/DDBJ databases">
        <title>Whole genome shotgun sequence of Actinoplanes lobatus NBRC 12513.</title>
        <authorList>
            <person name="Komaki H."/>
            <person name="Tamura T."/>
        </authorList>
    </citation>
    <scope>NUCLEOTIDE SEQUENCE [LARGE SCALE GENOMIC DNA]</scope>
    <source>
        <strain evidence="1 4">NBRC 12513</strain>
    </source>
</reference>
<protein>
    <submittedName>
        <fullName evidence="2">Uncharacterized protein</fullName>
    </submittedName>
</protein>
<evidence type="ECO:0000313" key="2">
    <source>
        <dbReference type="EMBL" id="MBB4751381.1"/>
    </source>
</evidence>
<sequence length="299" mass="33294">MATPSTLAGKSVPTPLFAWALKSASIAVHRDMTDSRKFGISRFEETSTQQSLLSIARSLPHGAAYTLERGGENLTGADWLWEIWFVGGRCLGIRIQAKRLYANGVYKELGHRIAATRFKKSRLQVDVLIEQCRMRGLVPAYVFYNDSQIDSCTSVICPMSDGFPENLGATFAHAREVRDLILQGKKRVEDVARISKPWCCMIRPWRGVCCRGSHHEEPFWSVALDKEGSFFGGPGDAGADLAQSVARAFGVPEDSGLLRDAPPPEIQRLMEPREGDRGFRWPRHVAVTTILTQHPRPES</sequence>
<comment type="caution">
    <text evidence="2">The sequence shown here is derived from an EMBL/GenBank/DDBJ whole genome shotgun (WGS) entry which is preliminary data.</text>
</comment>
<gene>
    <name evidence="1" type="ORF">Alo02nite_38880</name>
    <name evidence="2" type="ORF">BJ964_005542</name>
</gene>